<accession>A0ABU5YUG8</accession>
<dbReference type="PANTHER" id="PTHR44196">
    <property type="entry name" value="DEHYDROGENASE/REDUCTASE SDR FAMILY MEMBER 7B"/>
    <property type="match status" value="1"/>
</dbReference>
<keyword evidence="5" id="KW-1185">Reference proteome</keyword>
<evidence type="ECO:0000256" key="1">
    <source>
        <dbReference type="ARBA" id="ARBA00006484"/>
    </source>
</evidence>
<dbReference type="EMBL" id="JAYJJQ010000004">
    <property type="protein sequence ID" value="MEB3068766.1"/>
    <property type="molecule type" value="Genomic_DNA"/>
</dbReference>
<name>A0ABU5YUG8_9MYCO</name>
<dbReference type="PRINTS" id="PR00080">
    <property type="entry name" value="SDRFAMILY"/>
</dbReference>
<proteinExistence type="inferred from homology"/>
<dbReference type="Proteomes" id="UP001299283">
    <property type="component" value="Unassembled WGS sequence"/>
</dbReference>
<sequence length="306" mass="32019">MGRQPPVGPPRWKGNDVHFAIGSSRMTRRAVRRVQLRGARVLLTGASSGIGRALAHRLAAGGAELVLAARRAELLESLSDELAAARHSRPHSIPTDLGIPGAAAQLGADALQHFGHEIDMVINNAGASLIGAQSLIGDDSTARTVYEVNFWTPLALSAALIPAMIARGSGTIVNVTSTIQSVPLPLLGGYYGSSKAALAQATRALRLELAESPIRVIEVVPGATDTALRDIDELPWKNSPPNTLPPVSPESTATAIVRGLSMGRRRIVYPSYSVVPLEIPAVGRLVASVGGRRVDTQEAIGSSGAR</sequence>
<reference evidence="4 5" key="1">
    <citation type="submission" date="2023-12" db="EMBL/GenBank/DDBJ databases">
        <title>Description of new species of Mycobacterium terrae complex isolated from sewage at the Sao Paulo Zoological Park Foundation in Brazil.</title>
        <authorList>
            <person name="Romagnoli C.L."/>
            <person name="Conceicao E.C."/>
            <person name="Machado E."/>
            <person name="Barreto L.B.P.F."/>
            <person name="Sharma A."/>
            <person name="Silva N.M."/>
            <person name="Marques L.E."/>
            <person name="Juliana M.A."/>
            <person name="Lourenco M.C.S."/>
            <person name="Digiampietri L.A."/>
            <person name="Suffys P.N."/>
            <person name="Viana-Niero C."/>
        </authorList>
    </citation>
    <scope>NUCLEOTIDE SEQUENCE [LARGE SCALE GENOMIC DNA]</scope>
    <source>
        <strain evidence="4 5">MYC017</strain>
    </source>
</reference>
<evidence type="ECO:0000313" key="5">
    <source>
        <dbReference type="Proteomes" id="UP001299283"/>
    </source>
</evidence>
<protein>
    <submittedName>
        <fullName evidence="4">SDR family NAD(P)-dependent oxidoreductase</fullName>
    </submittedName>
</protein>
<dbReference type="InterPro" id="IPR036291">
    <property type="entry name" value="NAD(P)-bd_dom_sf"/>
</dbReference>
<comment type="similarity">
    <text evidence="1 3">Belongs to the short-chain dehydrogenases/reductases (SDR) family.</text>
</comment>
<dbReference type="Gene3D" id="3.40.50.720">
    <property type="entry name" value="NAD(P)-binding Rossmann-like Domain"/>
    <property type="match status" value="1"/>
</dbReference>
<dbReference type="PANTHER" id="PTHR44196:SF1">
    <property type="entry name" value="DEHYDROGENASE_REDUCTASE SDR FAMILY MEMBER 7B"/>
    <property type="match status" value="1"/>
</dbReference>
<organism evidence="4 5">
    <name type="scientific">[Mycobacterium] vasticus</name>
    <dbReference type="NCBI Taxonomy" id="2875777"/>
    <lineage>
        <taxon>Bacteria</taxon>
        <taxon>Bacillati</taxon>
        <taxon>Actinomycetota</taxon>
        <taxon>Actinomycetes</taxon>
        <taxon>Mycobacteriales</taxon>
        <taxon>Mycobacteriaceae</taxon>
        <taxon>Mycolicibacter</taxon>
    </lineage>
</organism>
<dbReference type="InterPro" id="IPR002347">
    <property type="entry name" value="SDR_fam"/>
</dbReference>
<dbReference type="PRINTS" id="PR00081">
    <property type="entry name" value="GDHRDH"/>
</dbReference>
<dbReference type="RefSeq" id="WP_225398924.1">
    <property type="nucleotide sequence ID" value="NZ_JAYJJQ010000004.1"/>
</dbReference>
<evidence type="ECO:0000313" key="4">
    <source>
        <dbReference type="EMBL" id="MEB3068766.1"/>
    </source>
</evidence>
<gene>
    <name evidence="4" type="ORF">K5L39_06190</name>
</gene>
<comment type="caution">
    <text evidence="4">The sequence shown here is derived from an EMBL/GenBank/DDBJ whole genome shotgun (WGS) entry which is preliminary data.</text>
</comment>
<dbReference type="Pfam" id="PF00106">
    <property type="entry name" value="adh_short"/>
    <property type="match status" value="1"/>
</dbReference>
<keyword evidence="2" id="KW-0560">Oxidoreductase</keyword>
<evidence type="ECO:0000256" key="2">
    <source>
        <dbReference type="ARBA" id="ARBA00023002"/>
    </source>
</evidence>
<dbReference type="SUPFAM" id="SSF51735">
    <property type="entry name" value="NAD(P)-binding Rossmann-fold domains"/>
    <property type="match status" value="1"/>
</dbReference>
<evidence type="ECO:0000256" key="3">
    <source>
        <dbReference type="RuleBase" id="RU000363"/>
    </source>
</evidence>